<feature type="compositionally biased region" description="Basic residues" evidence="1">
    <location>
        <begin position="153"/>
        <end position="176"/>
    </location>
</feature>
<evidence type="ECO:0000256" key="1">
    <source>
        <dbReference type="SAM" id="MobiDB-lite"/>
    </source>
</evidence>
<dbReference type="RefSeq" id="WP_011054233.1">
    <property type="nucleotide sequence ID" value="NC_004070.1"/>
</dbReference>
<proteinExistence type="predicted"/>
<accession>A0A0H2UU08</accession>
<dbReference type="HOGENOM" id="CLU_112062_0_0_9"/>
<protein>
    <submittedName>
        <fullName evidence="3">Uncharacterized protein</fullName>
    </submittedName>
</protein>
<feature type="chain" id="PRO_5002599725" evidence="2">
    <location>
        <begin position="23"/>
        <end position="176"/>
    </location>
</feature>
<evidence type="ECO:0000313" key="3">
    <source>
        <dbReference type="EMBL" id="AAM78914.1"/>
    </source>
</evidence>
<dbReference type="EMBL" id="AE014074">
    <property type="protein sequence ID" value="AAM78914.1"/>
    <property type="molecule type" value="Genomic_DNA"/>
</dbReference>
<evidence type="ECO:0000256" key="2">
    <source>
        <dbReference type="SAM" id="SignalP"/>
    </source>
</evidence>
<evidence type="ECO:0000313" key="4">
    <source>
        <dbReference type="Proteomes" id="UP000000564"/>
    </source>
</evidence>
<reference evidence="3 4" key="1">
    <citation type="journal article" date="2002" name="Proc. Natl. Acad. Sci. U.S.A.">
        <title>Genome sequence of a serotype M3 strain of group A Streptococcus: phage-encoded toxins, the high-virulence phenotype, and clone emergence.</title>
        <authorList>
            <person name="Beres S.B."/>
            <person name="Sylva G.L."/>
            <person name="Barbian K.D."/>
            <person name="Lei B."/>
            <person name="Hoff J.S."/>
            <person name="Mammarella N.D."/>
            <person name="Liu M.Y."/>
            <person name="Smoot J.C."/>
            <person name="Porcella S.F."/>
            <person name="Parkins L.D."/>
            <person name="Campbell D.S."/>
            <person name="Smith T.M."/>
            <person name="McCormick J.K."/>
            <person name="Leung D.Y."/>
            <person name="Schlievert P.M."/>
            <person name="Musser J.M."/>
        </authorList>
    </citation>
    <scope>NUCLEOTIDE SEQUENCE [LARGE SCALE GENOMIC DNA]</scope>
    <source>
        <strain evidence="4">ATCC BAA-595 / MGAS315</strain>
    </source>
</reference>
<feature type="region of interest" description="Disordered" evidence="1">
    <location>
        <begin position="146"/>
        <end position="176"/>
    </location>
</feature>
<dbReference type="KEGG" id="spg:SpyM3_0307"/>
<organism evidence="3 4">
    <name type="scientific">Streptococcus pyogenes serotype M3 (strain ATCC BAA-595 / MGAS315)</name>
    <dbReference type="NCBI Taxonomy" id="198466"/>
    <lineage>
        <taxon>Bacteria</taxon>
        <taxon>Bacillati</taxon>
        <taxon>Bacillota</taxon>
        <taxon>Bacilli</taxon>
        <taxon>Lactobacillales</taxon>
        <taxon>Streptococcaceae</taxon>
        <taxon>Streptococcus</taxon>
    </lineage>
</organism>
<name>A0A0H2UU08_STRP3</name>
<keyword evidence="2" id="KW-0732">Signal</keyword>
<dbReference type="Proteomes" id="UP000000564">
    <property type="component" value="Chromosome"/>
</dbReference>
<sequence length="176" mass="19962">MKKTLTLLLALFAIGVTSSVRAEDAFEFVRVNRNYPNIQINGMKIGQKTFKVIIQPNGYTIPYINGVKQSYPGEKEIKIINPSTQEVTRCYRISGWRADSQGSYTVTLDSPLQETDVVSLQIADDSHFYLGTAVYRCKSELKKEKEAEEALQKKGRGKATKTTRRKHAKADKRRRS</sequence>
<gene>
    <name evidence="3" type="ordered locus">SpyM3_0307</name>
</gene>
<dbReference type="AlphaFoldDB" id="A0A0H2UU08"/>
<feature type="signal peptide" evidence="2">
    <location>
        <begin position="1"/>
        <end position="22"/>
    </location>
</feature>